<organism evidence="2 3">
    <name type="scientific">Sphingobacterium spiritivorum ATCC 33300</name>
    <dbReference type="NCBI Taxonomy" id="525372"/>
    <lineage>
        <taxon>Bacteria</taxon>
        <taxon>Pseudomonadati</taxon>
        <taxon>Bacteroidota</taxon>
        <taxon>Sphingobacteriia</taxon>
        <taxon>Sphingobacteriales</taxon>
        <taxon>Sphingobacteriaceae</taxon>
        <taxon>Sphingobacterium</taxon>
    </lineage>
</organism>
<proteinExistence type="predicted"/>
<comment type="caution">
    <text evidence="2">The sequence shown here is derived from an EMBL/GenBank/DDBJ whole genome shotgun (WGS) entry which is preliminary data.</text>
</comment>
<feature type="compositionally biased region" description="Polar residues" evidence="1">
    <location>
        <begin position="53"/>
        <end position="64"/>
    </location>
</feature>
<feature type="region of interest" description="Disordered" evidence="1">
    <location>
        <begin position="39"/>
        <end position="114"/>
    </location>
</feature>
<dbReference type="Proteomes" id="UP000006241">
    <property type="component" value="Unassembled WGS sequence"/>
</dbReference>
<gene>
    <name evidence="2" type="ORF">HMPREF0765_4897</name>
</gene>
<evidence type="ECO:0000313" key="2">
    <source>
        <dbReference type="EMBL" id="EEI89507.1"/>
    </source>
</evidence>
<reference evidence="2 3" key="1">
    <citation type="submission" date="2009-01" db="EMBL/GenBank/DDBJ databases">
        <authorList>
            <person name="Qin X."/>
            <person name="Bachman B."/>
            <person name="Battles P."/>
            <person name="Bell A."/>
            <person name="Bess C."/>
            <person name="Bickham C."/>
            <person name="Chaboub L."/>
            <person name="Chen D."/>
            <person name="Coyle M."/>
            <person name="Deiros D.R."/>
            <person name="Dinh H."/>
            <person name="Forbes L."/>
            <person name="Fowler G."/>
            <person name="Francisco L."/>
            <person name="Fu Q."/>
            <person name="Gubbala S."/>
            <person name="Hale W."/>
            <person name="Han Y."/>
            <person name="Hemphill L."/>
            <person name="Highlander S.K."/>
            <person name="Hirani K."/>
            <person name="Hogues M."/>
            <person name="Jackson L."/>
            <person name="Jakkamsetti A."/>
            <person name="Javaid M."/>
            <person name="Jiang H."/>
            <person name="Korchina V."/>
            <person name="Kovar C."/>
            <person name="Lara F."/>
            <person name="Lee S."/>
            <person name="Mata R."/>
            <person name="Mathew T."/>
            <person name="Moen C."/>
            <person name="Morales K."/>
            <person name="Munidasa M."/>
            <person name="Nazareth L."/>
            <person name="Ngo R."/>
            <person name="Nguyen L."/>
            <person name="Okwuonu G."/>
            <person name="Ongeri F."/>
            <person name="Patil S."/>
            <person name="Petrosino J."/>
            <person name="Pham C."/>
            <person name="Pham P."/>
            <person name="Pu L.-L."/>
            <person name="Puazo M."/>
            <person name="Raj R."/>
            <person name="Reid J."/>
            <person name="Rouhana J."/>
            <person name="Saada N."/>
            <person name="Shang Y."/>
            <person name="Simmons D."/>
            <person name="Thornton R."/>
            <person name="Warren J."/>
            <person name="Weissenberger G."/>
            <person name="Zhang J."/>
            <person name="Zhang L."/>
            <person name="Zhou C."/>
            <person name="Zhu D."/>
            <person name="Muzny D."/>
            <person name="Worley K."/>
            <person name="Gibbs R."/>
        </authorList>
    </citation>
    <scope>NUCLEOTIDE SEQUENCE [LARGE SCALE GENOMIC DNA]</scope>
    <source>
        <strain evidence="2 3">ATCC 33300</strain>
    </source>
</reference>
<sequence>PETPAGSYEYPYTICEVLNPANCSDAKATVVVEAAPIKANNDTPPAINGKDGGSTTSVLDNDQLNGKPVVPAEVKLTPGTSPNKGITMNPDGTITVSPENLQEATNIHTASVKY</sequence>
<feature type="non-terminal residue" evidence="2">
    <location>
        <position position="1"/>
    </location>
</feature>
<accession>C2G5P1</accession>
<evidence type="ECO:0000256" key="1">
    <source>
        <dbReference type="SAM" id="MobiDB-lite"/>
    </source>
</evidence>
<dbReference type="EMBL" id="ACHB01000106">
    <property type="protein sequence ID" value="EEI89507.1"/>
    <property type="molecule type" value="Genomic_DNA"/>
</dbReference>
<dbReference type="AlphaFoldDB" id="C2G5P1"/>
<feature type="compositionally biased region" description="Polar residues" evidence="1">
    <location>
        <begin position="78"/>
        <end position="114"/>
    </location>
</feature>
<dbReference type="RefSeq" id="WP_003013449.1">
    <property type="nucleotide sequence ID" value="NZ_GG668655.1"/>
</dbReference>
<protein>
    <submittedName>
        <fullName evidence="2">Uncharacterized protein</fullName>
    </submittedName>
</protein>
<evidence type="ECO:0000313" key="3">
    <source>
        <dbReference type="Proteomes" id="UP000006241"/>
    </source>
</evidence>
<dbReference type="HOGENOM" id="CLU_2126455_0_0_10"/>
<name>C2G5P1_SPHSI</name>